<sequence length="93" mass="9373">MDCVDNCLDGVTREAAAATDAALGQDFEEARFRAGAVATRADALGFAGIAAAAAALFEYLGPPGGSPRAGYTAAILNLALELEAANSPLLWSS</sequence>
<name>A0ABX0Q8C2_9GAMM</name>
<gene>
    <name evidence="1" type="ORF">HBF26_13890</name>
</gene>
<protein>
    <submittedName>
        <fullName evidence="1">Uncharacterized protein</fullName>
    </submittedName>
</protein>
<dbReference type="Proteomes" id="UP001429601">
    <property type="component" value="Unassembled WGS sequence"/>
</dbReference>
<keyword evidence="2" id="KW-1185">Reference proteome</keyword>
<proteinExistence type="predicted"/>
<comment type="caution">
    <text evidence="1">The sequence shown here is derived from an EMBL/GenBank/DDBJ whole genome shotgun (WGS) entry which is preliminary data.</text>
</comment>
<reference evidence="1 2" key="1">
    <citation type="journal article" date="2011" name="Curr. Microbiol.">
        <title>Luteibacter jiangsuensis sp. nov.: a methamidophos-degrading bacterium isolated from a methamidophos-manufacturing factory.</title>
        <authorList>
            <person name="Wang L."/>
            <person name="Wang G.L."/>
            <person name="Li S.P."/>
            <person name="Jiang J.D."/>
        </authorList>
    </citation>
    <scope>NUCLEOTIDE SEQUENCE [LARGE SCALE GENOMIC DNA]</scope>
    <source>
        <strain evidence="1 2">CGMCC 1.10133</strain>
    </source>
</reference>
<evidence type="ECO:0000313" key="1">
    <source>
        <dbReference type="EMBL" id="NID05986.1"/>
    </source>
</evidence>
<evidence type="ECO:0000313" key="2">
    <source>
        <dbReference type="Proteomes" id="UP001429601"/>
    </source>
</evidence>
<dbReference type="EMBL" id="JAAQQR010000006">
    <property type="protein sequence ID" value="NID05986.1"/>
    <property type="molecule type" value="Genomic_DNA"/>
</dbReference>
<accession>A0ABX0Q8C2</accession>
<organism evidence="1 2">
    <name type="scientific">Luteibacter jiangsuensis</name>
    <dbReference type="NCBI Taxonomy" id="637577"/>
    <lineage>
        <taxon>Bacteria</taxon>
        <taxon>Pseudomonadati</taxon>
        <taxon>Pseudomonadota</taxon>
        <taxon>Gammaproteobacteria</taxon>
        <taxon>Lysobacterales</taxon>
        <taxon>Rhodanobacteraceae</taxon>
        <taxon>Luteibacter</taxon>
    </lineage>
</organism>